<organism evidence="8 9">
    <name type="scientific">Rhodococcoides corynebacterioides</name>
    <dbReference type="NCBI Taxonomy" id="53972"/>
    <lineage>
        <taxon>Bacteria</taxon>
        <taxon>Bacillati</taxon>
        <taxon>Actinomycetota</taxon>
        <taxon>Actinomycetes</taxon>
        <taxon>Mycobacteriales</taxon>
        <taxon>Nocardiaceae</taxon>
        <taxon>Rhodococcoides</taxon>
    </lineage>
</organism>
<dbReference type="InterPro" id="IPR001996">
    <property type="entry name" value="PTS_IIB_1"/>
</dbReference>
<dbReference type="Proteomes" id="UP000825228">
    <property type="component" value="Unassembled WGS sequence"/>
</dbReference>
<dbReference type="PANTHER" id="PTHR30009:SF4">
    <property type="entry name" value="PTS SYSTEM N-ACETYLGLUCOSAMINE-SPECIFIC EIICBA COMPONENT"/>
    <property type="match status" value="1"/>
</dbReference>
<evidence type="ECO:0000256" key="4">
    <source>
        <dbReference type="ARBA" id="ARBA00022683"/>
    </source>
</evidence>
<dbReference type="NCBIfam" id="TIGR00826">
    <property type="entry name" value="EIIB_glc"/>
    <property type="match status" value="1"/>
</dbReference>
<dbReference type="PANTHER" id="PTHR30009">
    <property type="entry name" value="CYTOCHROME C-TYPE SYNTHESIS PROTEIN AND PTS TRANSMEMBRANE COMPONENT"/>
    <property type="match status" value="1"/>
</dbReference>
<evidence type="ECO:0000256" key="6">
    <source>
        <dbReference type="PROSITE-ProRule" id="PRU00421"/>
    </source>
</evidence>
<dbReference type="CDD" id="cd00212">
    <property type="entry name" value="PTS_IIB_glc"/>
    <property type="match status" value="1"/>
</dbReference>
<evidence type="ECO:0000259" key="7">
    <source>
        <dbReference type="PROSITE" id="PS51098"/>
    </source>
</evidence>
<dbReference type="EMBL" id="JABUBU010000003">
    <property type="protein sequence ID" value="MBY6366404.1"/>
    <property type="molecule type" value="Genomic_DNA"/>
</dbReference>
<keyword evidence="2" id="KW-0762">Sugar transport</keyword>
<dbReference type="Gene3D" id="3.30.1360.60">
    <property type="entry name" value="Glucose permease domain IIB"/>
    <property type="match status" value="1"/>
</dbReference>
<sequence length="94" mass="9866">MSTAFCDRDYTESERTPSMGKAEQIVAGLGGANNIVEIEACITRLRTEVRDGSLVNEAALKSAGAHGVFAKGTAVQVIVGPEADTLAEDIEDIL</sequence>
<evidence type="ECO:0000313" key="8">
    <source>
        <dbReference type="EMBL" id="MBY6366404.1"/>
    </source>
</evidence>
<dbReference type="Pfam" id="PF00367">
    <property type="entry name" value="PTS_EIIB"/>
    <property type="match status" value="1"/>
</dbReference>
<dbReference type="InterPro" id="IPR036878">
    <property type="entry name" value="Glu_permease_IIB"/>
</dbReference>
<dbReference type="RefSeq" id="WP_222683964.1">
    <property type="nucleotide sequence ID" value="NZ_JABUBT010000005.1"/>
</dbReference>
<accession>A0ABS7P1W5</accession>
<dbReference type="InterPro" id="IPR018113">
    <property type="entry name" value="PTrfase_EIIB_Cys"/>
</dbReference>
<evidence type="ECO:0000256" key="1">
    <source>
        <dbReference type="ARBA" id="ARBA00022448"/>
    </source>
</evidence>
<feature type="domain" description="PTS EIIB type-1" evidence="7">
    <location>
        <begin position="19"/>
        <end position="94"/>
    </location>
</feature>
<keyword evidence="1" id="KW-0813">Transport</keyword>
<evidence type="ECO:0000256" key="2">
    <source>
        <dbReference type="ARBA" id="ARBA00022597"/>
    </source>
</evidence>
<evidence type="ECO:0000313" key="9">
    <source>
        <dbReference type="Proteomes" id="UP000825228"/>
    </source>
</evidence>
<evidence type="ECO:0000256" key="3">
    <source>
        <dbReference type="ARBA" id="ARBA00022679"/>
    </source>
</evidence>
<dbReference type="InterPro" id="IPR050429">
    <property type="entry name" value="PTS_Glucose_EIICBA"/>
</dbReference>
<keyword evidence="9" id="KW-1185">Reference proteome</keyword>
<evidence type="ECO:0000256" key="5">
    <source>
        <dbReference type="ARBA" id="ARBA00022777"/>
    </source>
</evidence>
<dbReference type="PROSITE" id="PS51098">
    <property type="entry name" value="PTS_EIIB_TYPE_1"/>
    <property type="match status" value="1"/>
</dbReference>
<protein>
    <submittedName>
        <fullName evidence="8">PTS transporter subunit EIIB</fullName>
    </submittedName>
</protein>
<comment type="caution">
    <text evidence="8">The sequence shown here is derived from an EMBL/GenBank/DDBJ whole genome shotgun (WGS) entry which is preliminary data.</text>
</comment>
<keyword evidence="3" id="KW-0808">Transferase</keyword>
<feature type="active site" description="Phosphocysteine intermediate; for EIIB activity" evidence="6">
    <location>
        <position position="41"/>
    </location>
</feature>
<keyword evidence="4" id="KW-0598">Phosphotransferase system</keyword>
<dbReference type="SUPFAM" id="SSF55604">
    <property type="entry name" value="Glucose permease domain IIB"/>
    <property type="match status" value="1"/>
</dbReference>
<keyword evidence="5" id="KW-0418">Kinase</keyword>
<reference evidence="8 9" key="1">
    <citation type="submission" date="2020-06" db="EMBL/GenBank/DDBJ databases">
        <title>Taxonomy, biology and ecology of Rhodococcus bacteria occurring in California pistachio and other woody hosts as revealed by genome sequence analyses.</title>
        <authorList>
            <person name="Gai Y."/>
            <person name="Riely B."/>
        </authorList>
    </citation>
    <scope>NUCLEOTIDE SEQUENCE [LARGE SCALE GENOMIC DNA]</scope>
    <source>
        <strain evidence="8 9">BP-281</strain>
    </source>
</reference>
<gene>
    <name evidence="8" type="ORF">HQ603_06515</name>
</gene>
<proteinExistence type="predicted"/>
<name>A0ABS7P1W5_9NOCA</name>